<dbReference type="PANTHER" id="PTHR13812">
    <property type="entry name" value="KETIMINE REDUCTASE MU-CRYSTALLIN"/>
    <property type="match status" value="1"/>
</dbReference>
<organism evidence="2">
    <name type="scientific">marine sediment metagenome</name>
    <dbReference type="NCBI Taxonomy" id="412755"/>
    <lineage>
        <taxon>unclassified sequences</taxon>
        <taxon>metagenomes</taxon>
        <taxon>ecological metagenomes</taxon>
    </lineage>
</organism>
<evidence type="ECO:0000256" key="1">
    <source>
        <dbReference type="ARBA" id="ARBA00008903"/>
    </source>
</evidence>
<sequence length="320" mass="34727">VKSCLPMGEAIRAVREAYIAFAKGRVKMPPVMHLDVSQYNGEVDIKSGYIEDLGLIGTKIASGFYENYKLGLPPGVAVIILMDLKTGIPVAIMDGTYVTAYRTGAAGAVAAKVLARKDSKIIGVVGAGTQARMQILALREVFSLKEIKVWDINTTGRDRYVEEMSEQLKIQIEPVEDIKDAVIEADIIVTVTPSRKALVMKEWIQEGVHINAIGADGPGKQELDPLIVKRADKVVVDSLSQCRIIGEIQHALADGLIIEDDIYAEIGQILIGEKKGRETNEEITLFDATGLAAQDIAAANIVFKQAKEKGIGRVMSLLDK</sequence>
<accession>A0A0F9CGM6</accession>
<dbReference type="FunFam" id="3.40.50.720:FF:000311">
    <property type="entry name" value="Ornithine cyclodeaminase"/>
    <property type="match status" value="1"/>
</dbReference>
<dbReference type="PANTHER" id="PTHR13812:SF19">
    <property type="entry name" value="KETIMINE REDUCTASE MU-CRYSTALLIN"/>
    <property type="match status" value="1"/>
</dbReference>
<dbReference type="AlphaFoldDB" id="A0A0F9CGM6"/>
<dbReference type="GO" id="GO:0019752">
    <property type="term" value="P:carboxylic acid metabolic process"/>
    <property type="evidence" value="ECO:0007669"/>
    <property type="project" value="UniProtKB-ARBA"/>
</dbReference>
<comment type="caution">
    <text evidence="2">The sequence shown here is derived from an EMBL/GenBank/DDBJ whole genome shotgun (WGS) entry which is preliminary data.</text>
</comment>
<dbReference type="Gene3D" id="3.30.1780.10">
    <property type="entry name" value="ornithine cyclodeaminase, domain 1"/>
    <property type="match status" value="1"/>
</dbReference>
<evidence type="ECO:0008006" key="3">
    <source>
        <dbReference type="Google" id="ProtNLM"/>
    </source>
</evidence>
<dbReference type="InterPro" id="IPR036291">
    <property type="entry name" value="NAD(P)-bd_dom_sf"/>
</dbReference>
<reference evidence="2" key="1">
    <citation type="journal article" date="2015" name="Nature">
        <title>Complex archaea that bridge the gap between prokaryotes and eukaryotes.</title>
        <authorList>
            <person name="Spang A."/>
            <person name="Saw J.H."/>
            <person name="Jorgensen S.L."/>
            <person name="Zaremba-Niedzwiedzka K."/>
            <person name="Martijn J."/>
            <person name="Lind A.E."/>
            <person name="van Eijk R."/>
            <person name="Schleper C."/>
            <person name="Guy L."/>
            <person name="Ettema T.J."/>
        </authorList>
    </citation>
    <scope>NUCLEOTIDE SEQUENCE</scope>
</reference>
<evidence type="ECO:0000313" key="2">
    <source>
        <dbReference type="EMBL" id="KKL04826.1"/>
    </source>
</evidence>
<dbReference type="GO" id="GO:0016491">
    <property type="term" value="F:oxidoreductase activity"/>
    <property type="evidence" value="ECO:0007669"/>
    <property type="project" value="UniProtKB-ARBA"/>
</dbReference>
<dbReference type="GO" id="GO:0005737">
    <property type="term" value="C:cytoplasm"/>
    <property type="evidence" value="ECO:0007669"/>
    <property type="project" value="TreeGrafter"/>
</dbReference>
<name>A0A0F9CGM6_9ZZZZ</name>
<protein>
    <recommendedName>
        <fullName evidence="3">Ornithine cyclodeaminase family protein</fullName>
    </recommendedName>
</protein>
<proteinExistence type="inferred from homology"/>
<dbReference type="Pfam" id="PF02423">
    <property type="entry name" value="OCD_Mu_crystall"/>
    <property type="match status" value="1"/>
</dbReference>
<dbReference type="EMBL" id="LAZR01044369">
    <property type="protein sequence ID" value="KKL04826.1"/>
    <property type="molecule type" value="Genomic_DNA"/>
</dbReference>
<comment type="similarity">
    <text evidence="1">Belongs to the ornithine cyclodeaminase/mu-crystallin family.</text>
</comment>
<feature type="non-terminal residue" evidence="2">
    <location>
        <position position="1"/>
    </location>
</feature>
<dbReference type="InterPro" id="IPR023401">
    <property type="entry name" value="ODC_N"/>
</dbReference>
<gene>
    <name evidence="2" type="ORF">LCGC14_2612190</name>
</gene>
<dbReference type="SUPFAM" id="SSF51735">
    <property type="entry name" value="NAD(P)-binding Rossmann-fold domains"/>
    <property type="match status" value="1"/>
</dbReference>
<dbReference type="PIRSF" id="PIRSF001439">
    <property type="entry name" value="CryM"/>
    <property type="match status" value="1"/>
</dbReference>
<dbReference type="Gene3D" id="3.40.50.720">
    <property type="entry name" value="NAD(P)-binding Rossmann-like Domain"/>
    <property type="match status" value="1"/>
</dbReference>
<dbReference type="InterPro" id="IPR003462">
    <property type="entry name" value="ODC_Mu_crystall"/>
</dbReference>